<comment type="subcellular location">
    <subcellularLocation>
        <location evidence="1">Endomembrane system</location>
        <topology evidence="1">Multi-pass membrane protein</topology>
    </subcellularLocation>
</comment>
<comment type="similarity">
    <text evidence="2">Belongs to the nucleotide-sugar transporter family. SLC35B subfamily.</text>
</comment>
<evidence type="ECO:0000256" key="6">
    <source>
        <dbReference type="ARBA" id="ARBA00022989"/>
    </source>
</evidence>
<dbReference type="EMBL" id="GDHC01014589">
    <property type="protein sequence ID" value="JAQ04040.1"/>
    <property type="molecule type" value="Transcribed_RNA"/>
</dbReference>
<feature type="transmembrane region" description="Helical" evidence="8">
    <location>
        <begin position="233"/>
        <end position="257"/>
    </location>
</feature>
<accession>A0A0A9WT77</accession>
<evidence type="ECO:0000313" key="13">
    <source>
        <dbReference type="EMBL" id="JAQ04040.1"/>
    </source>
</evidence>
<dbReference type="GO" id="GO:0005462">
    <property type="term" value="F:UDP-N-acetylglucosamine transmembrane transporter activity"/>
    <property type="evidence" value="ECO:0007669"/>
    <property type="project" value="TreeGrafter"/>
</dbReference>
<dbReference type="EMBL" id="GBHO01031957">
    <property type="protein sequence ID" value="JAG11647.1"/>
    <property type="molecule type" value="Transcribed_RNA"/>
</dbReference>
<dbReference type="EMBL" id="GDHC01014307">
    <property type="protein sequence ID" value="JAQ04322.1"/>
    <property type="molecule type" value="Transcribed_RNA"/>
</dbReference>
<dbReference type="AlphaFoldDB" id="A0A0A9WT77"/>
<sequence length="330" mass="37008">MGELFGACNVLTGCMLNAAFLEMLVKVDPGCGTLVTFAQFLFIALQGFIFTMKFGTAKRHIPIKNYLFIVAMFFMANVCNNYAFHFNISMPLHMTFRSGSLITNMLMSVVIMKRKYSFSKYASVILISLGVFLCTLVTGKEIKSTAEASAGSEDSFFWWLLGISVLIFALLVSSLLGIYQEKLFTTYGKHPYEALFYTHALPLPIFLIFYQNLVDHTNIALKSDMLSFGGIELPSLVVYLFGNVATQYLCISSVYYLVTEATTLTVTLVLTLRKFLSLIISVWLFQNDFSLYHWMGTAMVFVGTAIFTELHKQVGLVKSEKAPKSAKKNK</sequence>
<reference evidence="10" key="2">
    <citation type="submission" date="2014-07" db="EMBL/GenBank/DDBJ databases">
        <authorList>
            <person name="Hull J."/>
        </authorList>
    </citation>
    <scope>NUCLEOTIDE SEQUENCE</scope>
</reference>
<dbReference type="InterPro" id="IPR013657">
    <property type="entry name" value="SCL35B1-4/HUT1"/>
</dbReference>
<dbReference type="EMBL" id="GBHO01031956">
    <property type="protein sequence ID" value="JAG11648.1"/>
    <property type="molecule type" value="Transcribed_RNA"/>
</dbReference>
<keyword evidence="6 8" id="KW-1133">Transmembrane helix</keyword>
<dbReference type="Pfam" id="PF08449">
    <property type="entry name" value="UAA"/>
    <property type="match status" value="1"/>
</dbReference>
<gene>
    <name evidence="15" type="primary">CG3774_2</name>
    <name evidence="14" type="synonym">CG3774_0</name>
    <name evidence="12" type="synonym">CG3774_3</name>
    <name evidence="13" type="synonym">CG3774_4</name>
    <name evidence="9" type="ORF">CM83_38791</name>
    <name evidence="10" type="ORF">CM83_38792</name>
    <name evidence="11" type="ORF">CM83_38793</name>
    <name evidence="12" type="ORF">g.55592</name>
    <name evidence="13" type="ORF">g.55594</name>
    <name evidence="15" type="ORF">g.55595</name>
    <name evidence="14" type="ORF">g.55596</name>
</gene>
<feature type="transmembrane region" description="Helical" evidence="8">
    <location>
        <begin position="291"/>
        <end position="310"/>
    </location>
</feature>
<feature type="transmembrane region" description="Helical" evidence="8">
    <location>
        <begin position="90"/>
        <end position="111"/>
    </location>
</feature>
<evidence type="ECO:0000313" key="11">
    <source>
        <dbReference type="EMBL" id="JAG11648.1"/>
    </source>
</evidence>
<evidence type="ECO:0000313" key="14">
    <source>
        <dbReference type="EMBL" id="JAQ04322.1"/>
    </source>
</evidence>
<reference evidence="10" key="1">
    <citation type="journal article" date="2014" name="PLoS ONE">
        <title>Transcriptome-Based Identification of ABC Transporters in the Western Tarnished Plant Bug Lygus hesperus.</title>
        <authorList>
            <person name="Hull J.J."/>
            <person name="Chaney K."/>
            <person name="Geib S.M."/>
            <person name="Fabrick J.A."/>
            <person name="Brent C.S."/>
            <person name="Walsh D."/>
            <person name="Lavine L.C."/>
        </authorList>
    </citation>
    <scope>NUCLEOTIDE SEQUENCE</scope>
</reference>
<evidence type="ECO:0000313" key="12">
    <source>
        <dbReference type="EMBL" id="JAQ03436.1"/>
    </source>
</evidence>
<keyword evidence="7 8" id="KW-0472">Membrane</keyword>
<dbReference type="GO" id="GO:0000139">
    <property type="term" value="C:Golgi membrane"/>
    <property type="evidence" value="ECO:0007669"/>
    <property type="project" value="TreeGrafter"/>
</dbReference>
<keyword evidence="3" id="KW-0813">Transport</keyword>
<dbReference type="GO" id="GO:0005464">
    <property type="term" value="F:UDP-xylose transmembrane transporter activity"/>
    <property type="evidence" value="ECO:0007669"/>
    <property type="project" value="TreeGrafter"/>
</dbReference>
<feature type="transmembrane region" description="Helical" evidence="8">
    <location>
        <begin position="158"/>
        <end position="179"/>
    </location>
</feature>
<name>A0A0A9WT77_LYGHE</name>
<reference evidence="12" key="3">
    <citation type="journal article" date="2016" name="Gigascience">
        <title>De novo construction of an expanded transcriptome assembly for the western tarnished plant bug, Lygus hesperus.</title>
        <authorList>
            <person name="Tassone E.E."/>
            <person name="Geib S.M."/>
            <person name="Hall B."/>
            <person name="Fabrick J.A."/>
            <person name="Brent C.S."/>
            <person name="Hull J.J."/>
        </authorList>
    </citation>
    <scope>NUCLEOTIDE SEQUENCE</scope>
</reference>
<evidence type="ECO:0000256" key="8">
    <source>
        <dbReference type="SAM" id="Phobius"/>
    </source>
</evidence>
<dbReference type="PANTHER" id="PTHR10778">
    <property type="entry name" value="SOLUTE CARRIER FAMILY 35 MEMBER B"/>
    <property type="match status" value="1"/>
</dbReference>
<feature type="transmembrane region" description="Helical" evidence="8">
    <location>
        <begin position="191"/>
        <end position="213"/>
    </location>
</feature>
<feature type="transmembrane region" description="Helical" evidence="8">
    <location>
        <begin position="34"/>
        <end position="54"/>
    </location>
</feature>
<evidence type="ECO:0000313" key="9">
    <source>
        <dbReference type="EMBL" id="JAG11646.1"/>
    </source>
</evidence>
<evidence type="ECO:0000256" key="3">
    <source>
        <dbReference type="ARBA" id="ARBA00022448"/>
    </source>
</evidence>
<dbReference type="EMBL" id="GDHC01008253">
    <property type="protein sequence ID" value="JAQ10376.1"/>
    <property type="molecule type" value="Transcribed_RNA"/>
</dbReference>
<proteinExistence type="inferred from homology"/>
<organism evidence="10">
    <name type="scientific">Lygus hesperus</name>
    <name type="common">Western plant bug</name>
    <dbReference type="NCBI Taxonomy" id="30085"/>
    <lineage>
        <taxon>Eukaryota</taxon>
        <taxon>Metazoa</taxon>
        <taxon>Ecdysozoa</taxon>
        <taxon>Arthropoda</taxon>
        <taxon>Hexapoda</taxon>
        <taxon>Insecta</taxon>
        <taxon>Pterygota</taxon>
        <taxon>Neoptera</taxon>
        <taxon>Paraneoptera</taxon>
        <taxon>Hemiptera</taxon>
        <taxon>Heteroptera</taxon>
        <taxon>Panheteroptera</taxon>
        <taxon>Cimicomorpha</taxon>
        <taxon>Miridae</taxon>
        <taxon>Mirini</taxon>
        <taxon>Lygus</taxon>
    </lineage>
</organism>
<feature type="transmembrane region" description="Helical" evidence="8">
    <location>
        <begin position="264"/>
        <end position="285"/>
    </location>
</feature>
<dbReference type="NCBIfam" id="TIGR00803">
    <property type="entry name" value="nst"/>
    <property type="match status" value="1"/>
</dbReference>
<protein>
    <submittedName>
        <fullName evidence="10 12">UDP-xylose and UDP-N-acetylglucosamine transporter-like</fullName>
    </submittedName>
</protein>
<feature type="transmembrane region" description="Helical" evidence="8">
    <location>
        <begin position="66"/>
        <end position="84"/>
    </location>
</feature>
<evidence type="ECO:0000256" key="1">
    <source>
        <dbReference type="ARBA" id="ARBA00004127"/>
    </source>
</evidence>
<evidence type="ECO:0000256" key="2">
    <source>
        <dbReference type="ARBA" id="ARBA00010694"/>
    </source>
</evidence>
<keyword evidence="4" id="KW-0762">Sugar transport</keyword>
<dbReference type="EMBL" id="GDHC01015193">
    <property type="protein sequence ID" value="JAQ03436.1"/>
    <property type="molecule type" value="Transcribed_RNA"/>
</dbReference>
<evidence type="ECO:0000256" key="4">
    <source>
        <dbReference type="ARBA" id="ARBA00022597"/>
    </source>
</evidence>
<feature type="transmembrane region" description="Helical" evidence="8">
    <location>
        <begin position="118"/>
        <end position="138"/>
    </location>
</feature>
<evidence type="ECO:0000313" key="10">
    <source>
        <dbReference type="EMBL" id="JAG11647.1"/>
    </source>
</evidence>
<dbReference type="PANTHER" id="PTHR10778:SF4">
    <property type="entry name" value="NUCLEOTIDE SUGAR TRANSPORTER SLC35B4"/>
    <property type="match status" value="1"/>
</dbReference>
<dbReference type="EMBL" id="GBHO01031958">
    <property type="protein sequence ID" value="JAG11646.1"/>
    <property type="molecule type" value="Transcribed_RNA"/>
</dbReference>
<evidence type="ECO:0000256" key="5">
    <source>
        <dbReference type="ARBA" id="ARBA00022692"/>
    </source>
</evidence>
<evidence type="ECO:0000313" key="15">
    <source>
        <dbReference type="EMBL" id="JAQ10376.1"/>
    </source>
</evidence>
<dbReference type="GO" id="GO:0005789">
    <property type="term" value="C:endoplasmic reticulum membrane"/>
    <property type="evidence" value="ECO:0007669"/>
    <property type="project" value="TreeGrafter"/>
</dbReference>
<evidence type="ECO:0000256" key="7">
    <source>
        <dbReference type="ARBA" id="ARBA00023136"/>
    </source>
</evidence>
<keyword evidence="5 8" id="KW-0812">Transmembrane</keyword>